<proteinExistence type="predicted"/>
<reference evidence="2 3" key="1">
    <citation type="submission" date="2020-03" db="EMBL/GenBank/DDBJ databases">
        <title>Two novel Motilibacter sp.</title>
        <authorList>
            <person name="Liu S."/>
        </authorList>
    </citation>
    <scope>NUCLEOTIDE SEQUENCE [LARGE SCALE GENOMIC DNA]</scope>
    <source>
        <strain evidence="2 3">E257</strain>
    </source>
</reference>
<comment type="caution">
    <text evidence="2">The sequence shown here is derived from an EMBL/GenBank/DDBJ whole genome shotgun (WGS) entry which is preliminary data.</text>
</comment>
<accession>A0ABX0GYT8</accession>
<name>A0ABX0GYT8_9ACTN</name>
<evidence type="ECO:0000256" key="1">
    <source>
        <dbReference type="SAM" id="MobiDB-lite"/>
    </source>
</evidence>
<dbReference type="Gene3D" id="2.30.29.80">
    <property type="match status" value="1"/>
</dbReference>
<organism evidence="2 3">
    <name type="scientific">Motilibacter deserti</name>
    <dbReference type="NCBI Taxonomy" id="2714956"/>
    <lineage>
        <taxon>Bacteria</taxon>
        <taxon>Bacillati</taxon>
        <taxon>Actinomycetota</taxon>
        <taxon>Actinomycetes</taxon>
        <taxon>Motilibacterales</taxon>
        <taxon>Motilibacteraceae</taxon>
        <taxon>Motilibacter</taxon>
    </lineage>
</organism>
<dbReference type="Proteomes" id="UP000800981">
    <property type="component" value="Unassembled WGS sequence"/>
</dbReference>
<keyword evidence="3" id="KW-1185">Reference proteome</keyword>
<dbReference type="SUPFAM" id="SSF160113">
    <property type="entry name" value="YegP-like"/>
    <property type="match status" value="2"/>
</dbReference>
<protein>
    <submittedName>
        <fullName evidence="2">DUF1508 domain-containing protein</fullName>
    </submittedName>
</protein>
<dbReference type="EMBL" id="JAANNP010000011">
    <property type="protein sequence ID" value="NHC14851.1"/>
    <property type="molecule type" value="Genomic_DNA"/>
</dbReference>
<dbReference type="RefSeq" id="WP_166282780.1">
    <property type="nucleotide sequence ID" value="NZ_JAANNP010000011.1"/>
</dbReference>
<gene>
    <name evidence="2" type="ORF">G9H71_13770</name>
</gene>
<feature type="region of interest" description="Disordered" evidence="1">
    <location>
        <begin position="120"/>
        <end position="142"/>
    </location>
</feature>
<evidence type="ECO:0000313" key="2">
    <source>
        <dbReference type="EMBL" id="NHC14851.1"/>
    </source>
</evidence>
<sequence length="142" mass="15328">MPAARFELFLRGSDGVEWRLIGANHRELARGARGYADVEECAAVVSGVKRVARDARAQLQRDPEGRWRWQLLDAGEPVAHGGRGYLRRLECESALAAFRTSAPDAPAAAGVRVLPGAVRVPGARRPSHDTLPGDVRAARARG</sequence>
<dbReference type="InterPro" id="IPR036913">
    <property type="entry name" value="YegP-like_sf"/>
</dbReference>
<evidence type="ECO:0000313" key="3">
    <source>
        <dbReference type="Proteomes" id="UP000800981"/>
    </source>
</evidence>